<organism evidence="2">
    <name type="scientific">mine drainage metagenome</name>
    <dbReference type="NCBI Taxonomy" id="410659"/>
    <lineage>
        <taxon>unclassified sequences</taxon>
        <taxon>metagenomes</taxon>
        <taxon>ecological metagenomes</taxon>
    </lineage>
</organism>
<protein>
    <submittedName>
        <fullName evidence="2">CobN/magnesium chelatase</fullName>
    </submittedName>
</protein>
<reference evidence="2" key="2">
    <citation type="journal article" date="2014" name="ISME J.">
        <title>Microbial stratification in low pH oxic and suboxic macroscopic growths along an acid mine drainage.</title>
        <authorList>
            <person name="Mendez-Garcia C."/>
            <person name="Mesa V."/>
            <person name="Sprenger R.R."/>
            <person name="Richter M."/>
            <person name="Diez M.S."/>
            <person name="Solano J."/>
            <person name="Bargiela R."/>
            <person name="Golyshina O.V."/>
            <person name="Manteca A."/>
            <person name="Ramos J.L."/>
            <person name="Gallego J.R."/>
            <person name="Llorente I."/>
            <person name="Martins Dos Santos V.A."/>
            <person name="Jensen O.N."/>
            <person name="Pelaez A.I."/>
            <person name="Sanchez J."/>
            <person name="Ferrer M."/>
        </authorList>
    </citation>
    <scope>NUCLEOTIDE SEQUENCE</scope>
</reference>
<dbReference type="AlphaFoldDB" id="T0ZP97"/>
<dbReference type="EMBL" id="AUZY01008271">
    <property type="protein sequence ID" value="EQD46483.1"/>
    <property type="molecule type" value="Genomic_DNA"/>
</dbReference>
<evidence type="ECO:0000259" key="1">
    <source>
        <dbReference type="Pfam" id="PF02514"/>
    </source>
</evidence>
<gene>
    <name evidence="2" type="ORF">B1B_12613</name>
</gene>
<accession>T0ZP97</accession>
<dbReference type="PANTHER" id="PTHR44119">
    <property type="entry name" value="MAGNESIUM-CHELATASE SUBUNIT CHLH, CHLOROPLASTIC"/>
    <property type="match status" value="1"/>
</dbReference>
<comment type="caution">
    <text evidence="2">The sequence shown here is derived from an EMBL/GenBank/DDBJ whole genome shotgun (WGS) entry which is preliminary data.</text>
</comment>
<feature type="domain" description="CobN/magnesium chelatase" evidence="1">
    <location>
        <begin position="2"/>
        <end position="102"/>
    </location>
</feature>
<dbReference type="PANTHER" id="PTHR44119:SF4">
    <property type="entry name" value="AEROBIC COBALTOCHELATASE SUBUNIT COBN"/>
    <property type="match status" value="1"/>
</dbReference>
<name>T0ZP97_9ZZZZ</name>
<dbReference type="Pfam" id="PF02514">
    <property type="entry name" value="CobN-Mg_chel"/>
    <property type="match status" value="1"/>
</dbReference>
<evidence type="ECO:0000313" key="2">
    <source>
        <dbReference type="EMBL" id="EQD46483.1"/>
    </source>
</evidence>
<reference evidence="2" key="1">
    <citation type="submission" date="2013-08" db="EMBL/GenBank/DDBJ databases">
        <authorList>
            <person name="Mendez C."/>
            <person name="Richter M."/>
            <person name="Ferrer M."/>
            <person name="Sanchez J."/>
        </authorList>
    </citation>
    <scope>NUCLEOTIDE SEQUENCE</scope>
</reference>
<sequence>MAEEAARVMRSRVLNPKWIAAMMRHGYKGAFEMSATVDYLFGYDATASVGKDWMYEGVTAAYAGDDEVRAFFGEHNPWALKAIVERLYEAADRGMWSPSEEALSILEAAEEEAEGFEEDRT</sequence>
<proteinExistence type="predicted"/>
<dbReference type="InterPro" id="IPR003672">
    <property type="entry name" value="CobN/Mg_chltase"/>
</dbReference>